<dbReference type="EMBL" id="LNRQ01000007">
    <property type="protein sequence ID" value="KZM88972.1"/>
    <property type="molecule type" value="Genomic_DNA"/>
</dbReference>
<name>A0A161ZNG0_DAUCS</name>
<dbReference type="EMBL" id="CP093349">
    <property type="protein sequence ID" value="WOH10448.1"/>
    <property type="molecule type" value="Genomic_DNA"/>
</dbReference>
<protein>
    <submittedName>
        <fullName evidence="1">Uncharacterized protein</fullName>
    </submittedName>
</protein>
<evidence type="ECO:0000313" key="2">
    <source>
        <dbReference type="EMBL" id="WOH10448.1"/>
    </source>
</evidence>
<reference evidence="2" key="2">
    <citation type="submission" date="2022-03" db="EMBL/GenBank/DDBJ databases">
        <title>Draft title - Genomic analysis of global carrot germplasm unveils the trajectory of domestication and the origin of high carotenoid orange carrot.</title>
        <authorList>
            <person name="Iorizzo M."/>
            <person name="Ellison S."/>
            <person name="Senalik D."/>
            <person name="Macko-Podgorni A."/>
            <person name="Grzebelus D."/>
            <person name="Bostan H."/>
            <person name="Rolling W."/>
            <person name="Curaba J."/>
            <person name="Simon P."/>
        </authorList>
    </citation>
    <scope>NUCLEOTIDE SEQUENCE</scope>
    <source>
        <tissue evidence="2">Leaf</tissue>
    </source>
</reference>
<reference evidence="1" key="1">
    <citation type="journal article" date="2016" name="Nat. Genet.">
        <title>A high-quality carrot genome assembly provides new insights into carotenoid accumulation and asterid genome evolution.</title>
        <authorList>
            <person name="Iorizzo M."/>
            <person name="Ellison S."/>
            <person name="Senalik D."/>
            <person name="Zeng P."/>
            <person name="Satapoomin P."/>
            <person name="Huang J."/>
            <person name="Bowman M."/>
            <person name="Iovene M."/>
            <person name="Sanseverino W."/>
            <person name="Cavagnaro P."/>
            <person name="Yildiz M."/>
            <person name="Macko-Podgorni A."/>
            <person name="Moranska E."/>
            <person name="Grzebelus E."/>
            <person name="Grzebelus D."/>
            <person name="Ashrafi H."/>
            <person name="Zheng Z."/>
            <person name="Cheng S."/>
            <person name="Spooner D."/>
            <person name="Van Deynze A."/>
            <person name="Simon P."/>
        </authorList>
    </citation>
    <scope>NUCLEOTIDE SEQUENCE [LARGE SCALE GENOMIC DNA]</scope>
    <source>
        <tissue evidence="1">Leaf</tissue>
    </source>
</reference>
<evidence type="ECO:0000313" key="1">
    <source>
        <dbReference type="EMBL" id="KZM88972.1"/>
    </source>
</evidence>
<evidence type="ECO:0000313" key="3">
    <source>
        <dbReference type="Proteomes" id="UP000077755"/>
    </source>
</evidence>
<dbReference type="AlphaFoldDB" id="A0A161ZNG0"/>
<proteinExistence type="predicted"/>
<dbReference type="Gramene" id="KZM88972">
    <property type="protein sequence ID" value="KZM88972"/>
    <property type="gene ID" value="DCAR_026047"/>
</dbReference>
<sequence>MAPVPLLSSSLMSLKPPRGWSQNSSHQQLMIHANNHQLCSQAASQITEASTCSTTTVPYVFNIDNVAMWLQNWNSETLNSRLENVGACHPPPPPADVFGGEHEVFPPSAEVTTAASSGWQNEDDRLSQLEMPVPHNQAHRPFF</sequence>
<organism evidence="1">
    <name type="scientific">Daucus carota subsp. sativus</name>
    <name type="common">Carrot</name>
    <dbReference type="NCBI Taxonomy" id="79200"/>
    <lineage>
        <taxon>Eukaryota</taxon>
        <taxon>Viridiplantae</taxon>
        <taxon>Streptophyta</taxon>
        <taxon>Embryophyta</taxon>
        <taxon>Tracheophyta</taxon>
        <taxon>Spermatophyta</taxon>
        <taxon>Magnoliopsida</taxon>
        <taxon>eudicotyledons</taxon>
        <taxon>Gunneridae</taxon>
        <taxon>Pentapetalae</taxon>
        <taxon>asterids</taxon>
        <taxon>campanulids</taxon>
        <taxon>Apiales</taxon>
        <taxon>Apiaceae</taxon>
        <taxon>Apioideae</taxon>
        <taxon>Scandiceae</taxon>
        <taxon>Daucinae</taxon>
        <taxon>Daucus</taxon>
        <taxon>Daucus sect. Daucus</taxon>
    </lineage>
</organism>
<dbReference type="Proteomes" id="UP000077755">
    <property type="component" value="Chromosome 7"/>
</dbReference>
<gene>
    <name evidence="1" type="ORF">DCAR_026047</name>
    <name evidence="2" type="ORF">DCAR_0729917</name>
</gene>
<keyword evidence="3" id="KW-1185">Reference proteome</keyword>
<accession>A0A161ZNG0</accession>